<dbReference type="InterPro" id="IPR036271">
    <property type="entry name" value="Tet_transcr_reg_TetR-rel_C_sf"/>
</dbReference>
<dbReference type="PRINTS" id="PR00455">
    <property type="entry name" value="HTHTETR"/>
</dbReference>
<dbReference type="SUPFAM" id="SSF48498">
    <property type="entry name" value="Tetracyclin repressor-like, C-terminal domain"/>
    <property type="match status" value="1"/>
</dbReference>
<proteinExistence type="predicted"/>
<dbReference type="Proteomes" id="UP000198215">
    <property type="component" value="Chromosome I"/>
</dbReference>
<name>A0A1C5HQW2_9ACTN</name>
<feature type="domain" description="HTH tetR-type" evidence="5">
    <location>
        <begin position="2"/>
        <end position="62"/>
    </location>
</feature>
<dbReference type="PANTHER" id="PTHR47506:SF1">
    <property type="entry name" value="HTH-TYPE TRANSCRIPTIONAL REGULATOR YJDC"/>
    <property type="match status" value="1"/>
</dbReference>
<keyword evidence="2 4" id="KW-0238">DNA-binding</keyword>
<dbReference type="OrthoDB" id="3474596at2"/>
<keyword evidence="3" id="KW-0804">Transcription</keyword>
<feature type="DNA-binding region" description="H-T-H motif" evidence="4">
    <location>
        <begin position="25"/>
        <end position="44"/>
    </location>
</feature>
<dbReference type="RefSeq" id="WP_088975376.1">
    <property type="nucleotide sequence ID" value="NZ_LT607753.1"/>
</dbReference>
<reference evidence="7" key="1">
    <citation type="submission" date="2016-06" db="EMBL/GenBank/DDBJ databases">
        <authorList>
            <person name="Varghese N."/>
            <person name="Submissions Spin"/>
        </authorList>
    </citation>
    <scope>NUCLEOTIDE SEQUENCE [LARGE SCALE GENOMIC DNA]</scope>
    <source>
        <strain evidence="7">DSM 45161</strain>
    </source>
</reference>
<sequence length="207" mass="21776">MAGTRQKLIDGALAAIRAHGIAGVSARTVAAAAGVNQALVFYHFGTVDDLLAEACRSATEARVAAYRERFAEVRSLRELLDVGRVLHEQERTQGNVAVLAQLLAGAQTDPRLTGPTATALGLWTAEIESVLRRLLRDSPAAPVADPAGLARAVSAAFVGLELFEGVDPAGAHDALAALERLAVLVEVLDDLGPLARRALRAKLRPHT</sequence>
<evidence type="ECO:0000259" key="5">
    <source>
        <dbReference type="PROSITE" id="PS50977"/>
    </source>
</evidence>
<organism evidence="6 7">
    <name type="scientific">Micromonospora coxensis</name>
    <dbReference type="NCBI Taxonomy" id="356852"/>
    <lineage>
        <taxon>Bacteria</taxon>
        <taxon>Bacillati</taxon>
        <taxon>Actinomycetota</taxon>
        <taxon>Actinomycetes</taxon>
        <taxon>Micromonosporales</taxon>
        <taxon>Micromonosporaceae</taxon>
        <taxon>Micromonospora</taxon>
    </lineage>
</organism>
<dbReference type="GO" id="GO:0003677">
    <property type="term" value="F:DNA binding"/>
    <property type="evidence" value="ECO:0007669"/>
    <property type="project" value="UniProtKB-UniRule"/>
</dbReference>
<dbReference type="EMBL" id="LT607753">
    <property type="protein sequence ID" value="SCG48307.1"/>
    <property type="molecule type" value="Genomic_DNA"/>
</dbReference>
<dbReference type="AlphaFoldDB" id="A0A1C5HQW2"/>
<dbReference type="PROSITE" id="PS50977">
    <property type="entry name" value="HTH_TETR_2"/>
    <property type="match status" value="1"/>
</dbReference>
<keyword evidence="1" id="KW-0805">Transcription regulation</keyword>
<dbReference type="SUPFAM" id="SSF46689">
    <property type="entry name" value="Homeodomain-like"/>
    <property type="match status" value="1"/>
</dbReference>
<evidence type="ECO:0000256" key="4">
    <source>
        <dbReference type="PROSITE-ProRule" id="PRU00335"/>
    </source>
</evidence>
<evidence type="ECO:0000256" key="2">
    <source>
        <dbReference type="ARBA" id="ARBA00023125"/>
    </source>
</evidence>
<evidence type="ECO:0000256" key="1">
    <source>
        <dbReference type="ARBA" id="ARBA00023015"/>
    </source>
</evidence>
<dbReference type="Gene3D" id="1.10.357.10">
    <property type="entry name" value="Tetracycline Repressor, domain 2"/>
    <property type="match status" value="1"/>
</dbReference>
<dbReference type="PANTHER" id="PTHR47506">
    <property type="entry name" value="TRANSCRIPTIONAL REGULATORY PROTEIN"/>
    <property type="match status" value="1"/>
</dbReference>
<keyword evidence="7" id="KW-1185">Reference proteome</keyword>
<dbReference type="InterPro" id="IPR001647">
    <property type="entry name" value="HTH_TetR"/>
</dbReference>
<accession>A0A1C5HQW2</accession>
<protein>
    <submittedName>
        <fullName evidence="6">Transcriptional regulator, TetR family</fullName>
    </submittedName>
</protein>
<dbReference type="Pfam" id="PF00440">
    <property type="entry name" value="TetR_N"/>
    <property type="match status" value="1"/>
</dbReference>
<evidence type="ECO:0000256" key="3">
    <source>
        <dbReference type="ARBA" id="ARBA00023163"/>
    </source>
</evidence>
<evidence type="ECO:0000313" key="6">
    <source>
        <dbReference type="EMBL" id="SCG48307.1"/>
    </source>
</evidence>
<evidence type="ECO:0000313" key="7">
    <source>
        <dbReference type="Proteomes" id="UP000198215"/>
    </source>
</evidence>
<dbReference type="InterPro" id="IPR009057">
    <property type="entry name" value="Homeodomain-like_sf"/>
</dbReference>
<gene>
    <name evidence="6" type="ORF">GA0070614_1644</name>
</gene>